<gene>
    <name evidence="1" type="ORF">C4K07_3384</name>
</gene>
<name>A0AAD1E7Q1_9PSED</name>
<evidence type="ECO:0000313" key="2">
    <source>
        <dbReference type="Proteomes" id="UP000280455"/>
    </source>
</evidence>
<dbReference type="Proteomes" id="UP000280455">
    <property type="component" value="Chromosome"/>
</dbReference>
<organism evidence="1 2">
    <name type="scientific">Pseudomonas chlororaphis subsp. aureofaciens</name>
    <dbReference type="NCBI Taxonomy" id="587851"/>
    <lineage>
        <taxon>Bacteria</taxon>
        <taxon>Pseudomonadati</taxon>
        <taxon>Pseudomonadota</taxon>
        <taxon>Gammaproteobacteria</taxon>
        <taxon>Pseudomonadales</taxon>
        <taxon>Pseudomonadaceae</taxon>
        <taxon>Pseudomonas</taxon>
    </lineage>
</organism>
<evidence type="ECO:0000313" key="1">
    <source>
        <dbReference type="EMBL" id="AZE30169.1"/>
    </source>
</evidence>
<dbReference type="EMBL" id="CP027750">
    <property type="protein sequence ID" value="AZE30169.1"/>
    <property type="molecule type" value="Genomic_DNA"/>
</dbReference>
<sequence>MIGLADAALAAWPRRENPSRAHRPASGFDSEGNLTEACAFVKPPLPWMPA</sequence>
<protein>
    <submittedName>
        <fullName evidence="1">Uncharacterized protein</fullName>
    </submittedName>
</protein>
<proteinExistence type="predicted"/>
<accession>A0AAD1E7Q1</accession>
<reference evidence="1 2" key="1">
    <citation type="submission" date="2018-03" db="EMBL/GenBank/DDBJ databases">
        <title>Diversity of phytobeneficial traits revealed by whole-genome analysis of worldwide-isolated phenazine-producing Pseudomonas spp.</title>
        <authorList>
            <person name="Biessy A."/>
            <person name="Novinscak A."/>
            <person name="Blom J."/>
            <person name="Leger G."/>
            <person name="Thomashow L.S."/>
            <person name="Cazorla F.M."/>
            <person name="Josic D."/>
            <person name="Filion M."/>
        </authorList>
    </citation>
    <scope>NUCLEOTIDE SEQUENCE [LARGE SCALE GENOMIC DNA]</scope>
    <source>
        <strain evidence="1 2">ChPhzS24</strain>
    </source>
</reference>
<dbReference type="AlphaFoldDB" id="A0AAD1E7Q1"/>